<dbReference type="InterPro" id="IPR000477">
    <property type="entry name" value="RT_dom"/>
</dbReference>
<reference evidence="2 3" key="2">
    <citation type="journal article" date="2015" name="Stand. Genomic Sci.">
        <title>Draft genome sequence of Cellulomonas carbonis T26(T) and comparative analysis of six Cellulomonas genomes.</title>
        <authorList>
            <person name="Zhuang W."/>
            <person name="Zhang S."/>
            <person name="Xia X."/>
            <person name="Wang G."/>
        </authorList>
    </citation>
    <scope>NUCLEOTIDE SEQUENCE [LARGE SCALE GENOMIC DNA]</scope>
    <source>
        <strain evidence="2 3">T26</strain>
    </source>
</reference>
<reference evidence="2 3" key="1">
    <citation type="submission" date="2013-08" db="EMBL/GenBank/DDBJ databases">
        <title>Genome sequencing of Cellulomonas carbonis T26.</title>
        <authorList>
            <person name="Chen F."/>
            <person name="Li Y."/>
            <person name="Wang G."/>
        </authorList>
    </citation>
    <scope>NUCLEOTIDE SEQUENCE [LARGE SCALE GENOMIC DNA]</scope>
    <source>
        <strain evidence="2 3">T26</strain>
    </source>
</reference>
<dbReference type="Proteomes" id="UP000029839">
    <property type="component" value="Unassembled WGS sequence"/>
</dbReference>
<dbReference type="InterPro" id="IPR051083">
    <property type="entry name" value="GrpII_Intron_Splice-Mob/Def"/>
</dbReference>
<name>A0A0A0BKW6_9CELL</name>
<protein>
    <submittedName>
        <fullName evidence="2">DNA polymerase</fullName>
    </submittedName>
</protein>
<dbReference type="PANTHER" id="PTHR34047">
    <property type="entry name" value="NUCLEAR INTRON MATURASE 1, MITOCHONDRIAL-RELATED"/>
    <property type="match status" value="1"/>
</dbReference>
<dbReference type="SUPFAM" id="SSF56672">
    <property type="entry name" value="DNA/RNA polymerases"/>
    <property type="match status" value="1"/>
</dbReference>
<gene>
    <name evidence="2" type="ORF">N868_08500</name>
</gene>
<organism evidence="2 3">
    <name type="scientific">Cellulomonas carbonis T26</name>
    <dbReference type="NCBI Taxonomy" id="947969"/>
    <lineage>
        <taxon>Bacteria</taxon>
        <taxon>Bacillati</taxon>
        <taxon>Actinomycetota</taxon>
        <taxon>Actinomycetes</taxon>
        <taxon>Micrococcales</taxon>
        <taxon>Cellulomonadaceae</taxon>
        <taxon>Cellulomonas</taxon>
    </lineage>
</organism>
<evidence type="ECO:0000313" key="3">
    <source>
        <dbReference type="Proteomes" id="UP000029839"/>
    </source>
</evidence>
<sequence length="451" mass="51825">MTEREIREIGAKRHLTKYPDIALMTERLARKAAAEPKFRFYRLFWWITHEQTLRCAWERVRANGGAPGVDGVTFQMIERSEGGVDGFLAGLQKELRENAYRASPLRRKYIEKANGKMRPLGIPTVKDRVVQCAVKTVIEPIFEEDFHDCSFGFRPNRSAQDAVARIAENVKKGKALAYDADLSSYFDTIPHDKLMAAVQMRISDGRVLGLIRHWLKVCVQEPNGVRISPKGRGTPQGGVISPLLANIYLHWFETIVSLTAKACGQVMSIVRYADDFVILARSWADGFLQRVEGILEGRMGLTVNREKTKVLDFREPHTTLTFLGYDFRMVRDRLFGTGKRYLTFGPSKKSMKGIREKIHAITHARNGLLTVEKVVGRLNKLTKGWGAFYSVGYPSKAFHAVNGYALRRMARFLNRKSQRRYRLKFADTYYGELNHYGMYWLKWADVRRRPY</sequence>
<dbReference type="PANTHER" id="PTHR34047:SF8">
    <property type="entry name" value="PROTEIN YKFC"/>
    <property type="match status" value="1"/>
</dbReference>
<dbReference type="NCBIfam" id="TIGR04416">
    <property type="entry name" value="group_II_RT_mat"/>
    <property type="match status" value="1"/>
</dbReference>
<proteinExistence type="predicted"/>
<evidence type="ECO:0000259" key="1">
    <source>
        <dbReference type="PROSITE" id="PS50878"/>
    </source>
</evidence>
<dbReference type="Pfam" id="PF08388">
    <property type="entry name" value="GIIM"/>
    <property type="match status" value="1"/>
</dbReference>
<dbReference type="PROSITE" id="PS50878">
    <property type="entry name" value="RT_POL"/>
    <property type="match status" value="1"/>
</dbReference>
<dbReference type="Pfam" id="PF00078">
    <property type="entry name" value="RVT_1"/>
    <property type="match status" value="1"/>
</dbReference>
<comment type="caution">
    <text evidence="2">The sequence shown here is derived from an EMBL/GenBank/DDBJ whole genome shotgun (WGS) entry which is preliminary data.</text>
</comment>
<dbReference type="EMBL" id="AXCY01000209">
    <property type="protein sequence ID" value="KGM08520.1"/>
    <property type="molecule type" value="Genomic_DNA"/>
</dbReference>
<keyword evidence="3" id="KW-1185">Reference proteome</keyword>
<dbReference type="InterPro" id="IPR043502">
    <property type="entry name" value="DNA/RNA_pol_sf"/>
</dbReference>
<dbReference type="InterPro" id="IPR030931">
    <property type="entry name" value="Group_II_RT_mat"/>
</dbReference>
<feature type="domain" description="Reverse transcriptase" evidence="1">
    <location>
        <begin position="91"/>
        <end position="327"/>
    </location>
</feature>
<dbReference type="AlphaFoldDB" id="A0A0A0BKW6"/>
<dbReference type="InterPro" id="IPR013597">
    <property type="entry name" value="Mat_intron_G2"/>
</dbReference>
<dbReference type="CDD" id="cd01651">
    <property type="entry name" value="RT_G2_intron"/>
    <property type="match status" value="1"/>
</dbReference>
<accession>A0A0A0BKW6</accession>
<evidence type="ECO:0000313" key="2">
    <source>
        <dbReference type="EMBL" id="KGM08520.1"/>
    </source>
</evidence>